<dbReference type="Proteomes" id="UP000308197">
    <property type="component" value="Unassembled WGS sequence"/>
</dbReference>
<organism evidence="1 2">
    <name type="scientific">Polyporus arcularius HHB13444</name>
    <dbReference type="NCBI Taxonomy" id="1314778"/>
    <lineage>
        <taxon>Eukaryota</taxon>
        <taxon>Fungi</taxon>
        <taxon>Dikarya</taxon>
        <taxon>Basidiomycota</taxon>
        <taxon>Agaricomycotina</taxon>
        <taxon>Agaricomycetes</taxon>
        <taxon>Polyporales</taxon>
        <taxon>Polyporaceae</taxon>
        <taxon>Polyporus</taxon>
    </lineage>
</organism>
<protein>
    <submittedName>
        <fullName evidence="1">Uncharacterized protein</fullName>
    </submittedName>
</protein>
<keyword evidence="2" id="KW-1185">Reference proteome</keyword>
<dbReference type="InParanoid" id="A0A5C3NY23"/>
<evidence type="ECO:0000313" key="2">
    <source>
        <dbReference type="Proteomes" id="UP000308197"/>
    </source>
</evidence>
<reference evidence="1 2" key="1">
    <citation type="journal article" date="2019" name="Nat. Ecol. Evol.">
        <title>Megaphylogeny resolves global patterns of mushroom evolution.</title>
        <authorList>
            <person name="Varga T."/>
            <person name="Krizsan K."/>
            <person name="Foldi C."/>
            <person name="Dima B."/>
            <person name="Sanchez-Garcia M."/>
            <person name="Sanchez-Ramirez S."/>
            <person name="Szollosi G.J."/>
            <person name="Szarkandi J.G."/>
            <person name="Papp V."/>
            <person name="Albert L."/>
            <person name="Andreopoulos W."/>
            <person name="Angelini C."/>
            <person name="Antonin V."/>
            <person name="Barry K.W."/>
            <person name="Bougher N.L."/>
            <person name="Buchanan P."/>
            <person name="Buyck B."/>
            <person name="Bense V."/>
            <person name="Catcheside P."/>
            <person name="Chovatia M."/>
            <person name="Cooper J."/>
            <person name="Damon W."/>
            <person name="Desjardin D."/>
            <person name="Finy P."/>
            <person name="Geml J."/>
            <person name="Haridas S."/>
            <person name="Hughes K."/>
            <person name="Justo A."/>
            <person name="Karasinski D."/>
            <person name="Kautmanova I."/>
            <person name="Kiss B."/>
            <person name="Kocsube S."/>
            <person name="Kotiranta H."/>
            <person name="LaButti K.M."/>
            <person name="Lechner B.E."/>
            <person name="Liimatainen K."/>
            <person name="Lipzen A."/>
            <person name="Lukacs Z."/>
            <person name="Mihaltcheva S."/>
            <person name="Morgado L.N."/>
            <person name="Niskanen T."/>
            <person name="Noordeloos M.E."/>
            <person name="Ohm R.A."/>
            <person name="Ortiz-Santana B."/>
            <person name="Ovrebo C."/>
            <person name="Racz N."/>
            <person name="Riley R."/>
            <person name="Savchenko A."/>
            <person name="Shiryaev A."/>
            <person name="Soop K."/>
            <person name="Spirin V."/>
            <person name="Szebenyi C."/>
            <person name="Tomsovsky M."/>
            <person name="Tulloss R.E."/>
            <person name="Uehling J."/>
            <person name="Grigoriev I.V."/>
            <person name="Vagvolgyi C."/>
            <person name="Papp T."/>
            <person name="Martin F.M."/>
            <person name="Miettinen O."/>
            <person name="Hibbett D.S."/>
            <person name="Nagy L.G."/>
        </authorList>
    </citation>
    <scope>NUCLEOTIDE SEQUENCE [LARGE SCALE GENOMIC DNA]</scope>
    <source>
        <strain evidence="1 2">HHB13444</strain>
    </source>
</reference>
<dbReference type="EMBL" id="ML211628">
    <property type="protein sequence ID" value="TFK81268.1"/>
    <property type="molecule type" value="Genomic_DNA"/>
</dbReference>
<name>A0A5C3NY23_9APHY</name>
<proteinExistence type="predicted"/>
<accession>A0A5C3NY23</accession>
<dbReference type="AlphaFoldDB" id="A0A5C3NY23"/>
<gene>
    <name evidence="1" type="ORF">K466DRAFT_344401</name>
</gene>
<sequence>MEGPTCALPERATRQSSMRPCLAFIALAAESPAGANGDKSEHRSTNARQASSVGVCIRMDPNYPPDPQGLNPAVYCGL</sequence>
<evidence type="ECO:0000313" key="1">
    <source>
        <dbReference type="EMBL" id="TFK81268.1"/>
    </source>
</evidence>